<sequence length="112" mass="11804">SLPKPAHLDKVSSNSLDCGIVDVEDQLPPKVPPFSKLQDLPAPILNVNSSECFSSATVGRGGSAGGSPSLYPRLSGLHRSMDVSPAGGSMTEPRPRHEDRGKQGLAHAHDRQ</sequence>
<feature type="compositionally biased region" description="Basic and acidic residues" evidence="1">
    <location>
        <begin position="93"/>
        <end position="112"/>
    </location>
</feature>
<keyword evidence="3" id="KW-1185">Reference proteome</keyword>
<accession>A0ABD0NB55</accession>
<comment type="caution">
    <text evidence="2">The sequence shown here is derived from an EMBL/GenBank/DDBJ whole genome shotgun (WGS) entry which is preliminary data.</text>
</comment>
<name>A0ABD0NB55_CIRMR</name>
<organism evidence="2 3">
    <name type="scientific">Cirrhinus mrigala</name>
    <name type="common">Mrigala</name>
    <dbReference type="NCBI Taxonomy" id="683832"/>
    <lineage>
        <taxon>Eukaryota</taxon>
        <taxon>Metazoa</taxon>
        <taxon>Chordata</taxon>
        <taxon>Craniata</taxon>
        <taxon>Vertebrata</taxon>
        <taxon>Euteleostomi</taxon>
        <taxon>Actinopterygii</taxon>
        <taxon>Neopterygii</taxon>
        <taxon>Teleostei</taxon>
        <taxon>Ostariophysi</taxon>
        <taxon>Cypriniformes</taxon>
        <taxon>Cyprinidae</taxon>
        <taxon>Labeoninae</taxon>
        <taxon>Labeonini</taxon>
        <taxon>Cirrhinus</taxon>
    </lineage>
</organism>
<dbReference type="EMBL" id="JAMKFB020000023">
    <property type="protein sequence ID" value="KAL0158785.1"/>
    <property type="molecule type" value="Genomic_DNA"/>
</dbReference>
<feature type="non-terminal residue" evidence="2">
    <location>
        <position position="112"/>
    </location>
</feature>
<proteinExistence type="predicted"/>
<evidence type="ECO:0000313" key="2">
    <source>
        <dbReference type="EMBL" id="KAL0158785.1"/>
    </source>
</evidence>
<reference evidence="2 3" key="1">
    <citation type="submission" date="2024-05" db="EMBL/GenBank/DDBJ databases">
        <title>Genome sequencing and assembly of Indian major carp, Cirrhinus mrigala (Hamilton, 1822).</title>
        <authorList>
            <person name="Mohindra V."/>
            <person name="Chowdhury L.M."/>
            <person name="Lal K."/>
            <person name="Jena J.K."/>
        </authorList>
    </citation>
    <scope>NUCLEOTIDE SEQUENCE [LARGE SCALE GENOMIC DNA]</scope>
    <source>
        <strain evidence="2">CM1030</strain>
        <tissue evidence="2">Blood</tissue>
    </source>
</reference>
<gene>
    <name evidence="2" type="ORF">M9458_046861</name>
</gene>
<dbReference type="AlphaFoldDB" id="A0ABD0NB55"/>
<evidence type="ECO:0000313" key="3">
    <source>
        <dbReference type="Proteomes" id="UP001529510"/>
    </source>
</evidence>
<feature type="non-terminal residue" evidence="2">
    <location>
        <position position="1"/>
    </location>
</feature>
<evidence type="ECO:0000256" key="1">
    <source>
        <dbReference type="SAM" id="MobiDB-lite"/>
    </source>
</evidence>
<dbReference type="Proteomes" id="UP001529510">
    <property type="component" value="Unassembled WGS sequence"/>
</dbReference>
<feature type="region of interest" description="Disordered" evidence="1">
    <location>
        <begin position="57"/>
        <end position="112"/>
    </location>
</feature>
<protein>
    <submittedName>
        <fullName evidence="2">Uncharacterized protein</fullName>
    </submittedName>
</protein>